<accession>A0A171DE02</accession>
<evidence type="ECO:0000313" key="3">
    <source>
        <dbReference type="EMBL" id="GAT68102.1"/>
    </source>
</evidence>
<keyword evidence="1" id="KW-0862">Zinc</keyword>
<name>A0A171DE02_9ACTN</name>
<dbReference type="OrthoDB" id="3677745at2"/>
<reference evidence="4" key="2">
    <citation type="submission" date="2016-04" db="EMBL/GenBank/DDBJ databases">
        <title>Planomonospora sphaerica JCM9374 whole genome shotgun sequence.</title>
        <authorList>
            <person name="Suzuki T."/>
            <person name="Dohra H."/>
            <person name="Kodani S."/>
        </authorList>
    </citation>
    <scope>NUCLEOTIDE SEQUENCE [LARGE SCALE GENOMIC DNA]</scope>
    <source>
        <strain evidence="4">JCM 9374</strain>
    </source>
</reference>
<dbReference type="EMBL" id="BDCX01000008">
    <property type="protein sequence ID" value="GAT68102.1"/>
    <property type="molecule type" value="Genomic_DNA"/>
</dbReference>
<dbReference type="STRING" id="161355.PS9374_03763"/>
<dbReference type="PROSITE" id="PS50966">
    <property type="entry name" value="ZF_SWIM"/>
    <property type="match status" value="1"/>
</dbReference>
<protein>
    <recommendedName>
        <fullName evidence="2">SWIM-type domain-containing protein</fullName>
    </recommendedName>
</protein>
<dbReference type="RefSeq" id="WP_153054322.1">
    <property type="nucleotide sequence ID" value="NZ_BDCX01000008.1"/>
</dbReference>
<dbReference type="InterPro" id="IPR007527">
    <property type="entry name" value="Znf_SWIM"/>
</dbReference>
<proteinExistence type="predicted"/>
<feature type="domain" description="SWIM-type" evidence="2">
    <location>
        <begin position="51"/>
        <end position="88"/>
    </location>
</feature>
<keyword evidence="1" id="KW-0863">Zinc-finger</keyword>
<dbReference type="GO" id="GO:0008270">
    <property type="term" value="F:zinc ion binding"/>
    <property type="evidence" value="ECO:0007669"/>
    <property type="project" value="UniProtKB-KW"/>
</dbReference>
<gene>
    <name evidence="3" type="ORF">PS9374_03763</name>
</gene>
<evidence type="ECO:0000256" key="1">
    <source>
        <dbReference type="PROSITE-ProRule" id="PRU00325"/>
    </source>
</evidence>
<keyword evidence="4" id="KW-1185">Reference proteome</keyword>
<dbReference type="Proteomes" id="UP000077701">
    <property type="component" value="Unassembled WGS sequence"/>
</dbReference>
<organism evidence="3 4">
    <name type="scientific">Planomonospora sphaerica</name>
    <dbReference type="NCBI Taxonomy" id="161355"/>
    <lineage>
        <taxon>Bacteria</taxon>
        <taxon>Bacillati</taxon>
        <taxon>Actinomycetota</taxon>
        <taxon>Actinomycetes</taxon>
        <taxon>Streptosporangiales</taxon>
        <taxon>Streptosporangiaceae</taxon>
        <taxon>Planomonospora</taxon>
    </lineage>
</organism>
<comment type="caution">
    <text evidence="3">The sequence shown here is derived from an EMBL/GenBank/DDBJ whole genome shotgun (WGS) entry which is preliminary data.</text>
</comment>
<sequence>MTGMAELAGAELARVAQAVLTRGDELEQSGAVQLVRFGPLRVIAEVDDSAACVDLQVADGVLRWSCTCREGREGAFCAHCAATAQSVRRKTERKAFSGVSSVTASESAVRIAS</sequence>
<evidence type="ECO:0000313" key="4">
    <source>
        <dbReference type="Proteomes" id="UP000077701"/>
    </source>
</evidence>
<keyword evidence="1" id="KW-0479">Metal-binding</keyword>
<evidence type="ECO:0000259" key="2">
    <source>
        <dbReference type="PROSITE" id="PS50966"/>
    </source>
</evidence>
<reference evidence="3 4" key="1">
    <citation type="journal article" date="2016" name="Genome Announc.">
        <title>Draft Genome Sequence of Planomonospora sphaerica JCM9374, a Rare Actinomycete.</title>
        <authorList>
            <person name="Dohra H."/>
            <person name="Suzuki T."/>
            <person name="Inoue Y."/>
            <person name="Kodani S."/>
        </authorList>
    </citation>
    <scope>NUCLEOTIDE SEQUENCE [LARGE SCALE GENOMIC DNA]</scope>
    <source>
        <strain evidence="3 4">JCM 9374</strain>
    </source>
</reference>
<dbReference type="AlphaFoldDB" id="A0A171DE02"/>